<keyword evidence="2" id="KW-1185">Reference proteome</keyword>
<evidence type="ECO:0000313" key="2">
    <source>
        <dbReference type="Proteomes" id="UP000299102"/>
    </source>
</evidence>
<dbReference type="AlphaFoldDB" id="A0A4C1SLY4"/>
<protein>
    <submittedName>
        <fullName evidence="1">Uncharacterized protein</fullName>
    </submittedName>
</protein>
<dbReference type="Proteomes" id="UP000299102">
    <property type="component" value="Unassembled WGS sequence"/>
</dbReference>
<proteinExistence type="predicted"/>
<accession>A0A4C1SLY4</accession>
<organism evidence="1 2">
    <name type="scientific">Eumeta variegata</name>
    <name type="common">Bagworm moth</name>
    <name type="synonym">Eumeta japonica</name>
    <dbReference type="NCBI Taxonomy" id="151549"/>
    <lineage>
        <taxon>Eukaryota</taxon>
        <taxon>Metazoa</taxon>
        <taxon>Ecdysozoa</taxon>
        <taxon>Arthropoda</taxon>
        <taxon>Hexapoda</taxon>
        <taxon>Insecta</taxon>
        <taxon>Pterygota</taxon>
        <taxon>Neoptera</taxon>
        <taxon>Endopterygota</taxon>
        <taxon>Lepidoptera</taxon>
        <taxon>Glossata</taxon>
        <taxon>Ditrysia</taxon>
        <taxon>Tineoidea</taxon>
        <taxon>Psychidae</taxon>
        <taxon>Oiketicinae</taxon>
        <taxon>Eumeta</taxon>
    </lineage>
</organism>
<reference evidence="1 2" key="1">
    <citation type="journal article" date="2019" name="Commun. Biol.">
        <title>The bagworm genome reveals a unique fibroin gene that provides high tensile strength.</title>
        <authorList>
            <person name="Kono N."/>
            <person name="Nakamura H."/>
            <person name="Ohtoshi R."/>
            <person name="Tomita M."/>
            <person name="Numata K."/>
            <person name="Arakawa K."/>
        </authorList>
    </citation>
    <scope>NUCLEOTIDE SEQUENCE [LARGE SCALE GENOMIC DNA]</scope>
</reference>
<comment type="caution">
    <text evidence="1">The sequence shown here is derived from an EMBL/GenBank/DDBJ whole genome shotgun (WGS) entry which is preliminary data.</text>
</comment>
<gene>
    <name evidence="1" type="ORF">EVAR_2602_1</name>
</gene>
<name>A0A4C1SLY4_EUMVA</name>
<sequence>MQDCKHIATPQVVLIYTSEQALRTGRRPARQRQVSTRCTEYGICKFLQVTVAELLKILSAYIDKRSQVNILVLHYRNQIKIHAPPLTIVDPQFLLRPTQNPIESLLDPWESTWTTLGNTAI</sequence>
<evidence type="ECO:0000313" key="1">
    <source>
        <dbReference type="EMBL" id="GBP03142.1"/>
    </source>
</evidence>
<dbReference type="EMBL" id="BGZK01000009">
    <property type="protein sequence ID" value="GBP03142.1"/>
    <property type="molecule type" value="Genomic_DNA"/>
</dbReference>